<dbReference type="InterPro" id="IPR002901">
    <property type="entry name" value="MGlyc_endo_b_GlcNAc-like_dom"/>
</dbReference>
<dbReference type="InterPro" id="IPR051056">
    <property type="entry name" value="Glycosyl_Hydrolase_73"/>
</dbReference>
<dbReference type="EMBL" id="UGHR01000001">
    <property type="protein sequence ID" value="STQ90472.1"/>
    <property type="molecule type" value="Genomic_DNA"/>
</dbReference>
<dbReference type="Gene3D" id="1.10.530.10">
    <property type="match status" value="1"/>
</dbReference>
<protein>
    <recommendedName>
        <fullName evidence="5">Peptidoglycan hydrolase FlgJ</fullName>
    </recommendedName>
    <alternativeName>
        <fullName evidence="10">Muramidase FlgJ</fullName>
    </alternativeName>
</protein>
<comment type="similarity">
    <text evidence="4">In the C-terminal section; belongs to the glycosyl hydrolase 73 family.</text>
</comment>
<dbReference type="Proteomes" id="UP000255108">
    <property type="component" value="Unassembled WGS sequence"/>
</dbReference>
<keyword evidence="13" id="KW-0282">Flagellum</keyword>
<dbReference type="GO" id="GO:0042597">
    <property type="term" value="C:periplasmic space"/>
    <property type="evidence" value="ECO:0007669"/>
    <property type="project" value="UniProtKB-SubCell"/>
</dbReference>
<evidence type="ECO:0000256" key="9">
    <source>
        <dbReference type="ARBA" id="ARBA00023316"/>
    </source>
</evidence>
<dbReference type="GO" id="GO:0004040">
    <property type="term" value="F:amidase activity"/>
    <property type="evidence" value="ECO:0007669"/>
    <property type="project" value="InterPro"/>
</dbReference>
<evidence type="ECO:0000313" key="13">
    <source>
        <dbReference type="EMBL" id="TCU89104.1"/>
    </source>
</evidence>
<dbReference type="RefSeq" id="WP_115226787.1">
    <property type="nucleotide sequence ID" value="NZ_CAWOLO010000002.1"/>
</dbReference>
<keyword evidence="9" id="KW-0961">Cell wall biogenesis/degradation</keyword>
<evidence type="ECO:0000256" key="6">
    <source>
        <dbReference type="ARBA" id="ARBA00022764"/>
    </source>
</evidence>
<gene>
    <name evidence="12" type="primary">flgJ_1</name>
    <name evidence="13" type="ORF">EV682_10213</name>
    <name evidence="12" type="ORF">NCTC11159_01536</name>
</gene>
<dbReference type="NCBIfam" id="TIGR02541">
    <property type="entry name" value="flagell_FlgJ"/>
    <property type="match status" value="1"/>
</dbReference>
<evidence type="ECO:0000256" key="5">
    <source>
        <dbReference type="ARBA" id="ARBA00013433"/>
    </source>
</evidence>
<dbReference type="OrthoDB" id="289937at2"/>
<reference evidence="12 14" key="1">
    <citation type="submission" date="2018-06" db="EMBL/GenBank/DDBJ databases">
        <authorList>
            <consortium name="Pathogen Informatics"/>
            <person name="Doyle S."/>
        </authorList>
    </citation>
    <scope>NUCLEOTIDE SEQUENCE [LARGE SCALE GENOMIC DNA]</scope>
    <source>
        <strain evidence="12 14">NCTC11159</strain>
    </source>
</reference>
<dbReference type="SMART" id="SM00047">
    <property type="entry name" value="LYZ2"/>
    <property type="match status" value="1"/>
</dbReference>
<dbReference type="InterPro" id="IPR019301">
    <property type="entry name" value="Flagellar_prot_FlgJ_N"/>
</dbReference>
<dbReference type="GO" id="GO:0044780">
    <property type="term" value="P:bacterial-type flagellum assembly"/>
    <property type="evidence" value="ECO:0007669"/>
    <property type="project" value="InterPro"/>
</dbReference>
<dbReference type="InterPro" id="IPR013377">
    <property type="entry name" value="FlgJ"/>
</dbReference>
<evidence type="ECO:0000313" key="12">
    <source>
        <dbReference type="EMBL" id="STQ90472.1"/>
    </source>
</evidence>
<dbReference type="Proteomes" id="UP000295794">
    <property type="component" value="Unassembled WGS sequence"/>
</dbReference>
<evidence type="ECO:0000256" key="10">
    <source>
        <dbReference type="ARBA" id="ARBA00030835"/>
    </source>
</evidence>
<dbReference type="EMBL" id="SMBT01000002">
    <property type="protein sequence ID" value="TCU89104.1"/>
    <property type="molecule type" value="Genomic_DNA"/>
</dbReference>
<comment type="subcellular location">
    <subcellularLocation>
        <location evidence="2">Periplasm</location>
    </subcellularLocation>
</comment>
<dbReference type="GO" id="GO:0016798">
    <property type="term" value="F:hydrolase activity, acting on glycosyl bonds"/>
    <property type="evidence" value="ECO:0007669"/>
    <property type="project" value="UniProtKB-KW"/>
</dbReference>
<dbReference type="Pfam" id="PF01832">
    <property type="entry name" value="Glucosaminidase"/>
    <property type="match status" value="1"/>
</dbReference>
<keyword evidence="8 12" id="KW-0326">Glycosidase</keyword>
<dbReference type="PRINTS" id="PR01002">
    <property type="entry name" value="FLGFLGJ"/>
</dbReference>
<comment type="similarity">
    <text evidence="3">In the N-terminal section; belongs to the FlgJ family.</text>
</comment>
<keyword evidence="6" id="KW-0574">Periplasm</keyword>
<evidence type="ECO:0000256" key="7">
    <source>
        <dbReference type="ARBA" id="ARBA00022801"/>
    </source>
</evidence>
<feature type="domain" description="Mannosyl-glycoprotein endo-beta-N-acetylglucosamidase-like" evidence="11">
    <location>
        <begin position="126"/>
        <end position="281"/>
    </location>
</feature>
<dbReference type="GO" id="GO:0071973">
    <property type="term" value="P:bacterial-type flagellum-dependent cell motility"/>
    <property type="evidence" value="ECO:0007669"/>
    <property type="project" value="TreeGrafter"/>
</dbReference>
<dbReference type="AlphaFoldDB" id="A0A377Q6L1"/>
<evidence type="ECO:0000256" key="1">
    <source>
        <dbReference type="ARBA" id="ARBA00002954"/>
    </source>
</evidence>
<dbReference type="Pfam" id="PF10135">
    <property type="entry name" value="Rod-binding"/>
    <property type="match status" value="1"/>
</dbReference>
<evidence type="ECO:0000259" key="11">
    <source>
        <dbReference type="SMART" id="SM00047"/>
    </source>
</evidence>
<keyword evidence="13" id="KW-0969">Cilium</keyword>
<reference evidence="13 15" key="2">
    <citation type="submission" date="2019-03" db="EMBL/GenBank/DDBJ databases">
        <title>Genomic Encyclopedia of Type Strains, Phase IV (KMG-IV): sequencing the most valuable type-strain genomes for metagenomic binning, comparative biology and taxonomic classification.</title>
        <authorList>
            <person name="Goeker M."/>
        </authorList>
    </citation>
    <scope>NUCLEOTIDE SEQUENCE [LARGE SCALE GENOMIC DNA]</scope>
    <source>
        <strain evidence="13 15">DSM 3764</strain>
    </source>
</reference>
<dbReference type="GO" id="GO:0071555">
    <property type="term" value="P:cell wall organization"/>
    <property type="evidence" value="ECO:0007669"/>
    <property type="project" value="UniProtKB-KW"/>
</dbReference>
<name>A0A377Q6L1_9NEIS</name>
<comment type="function">
    <text evidence="1">Flagellum-specific muramidase which hydrolyzes the peptidoglycan layer to assemble the rod structure in the periplasmic space.</text>
</comment>
<dbReference type="Gene3D" id="2.10.70.40">
    <property type="entry name" value="peptidoglycan hydrolase"/>
    <property type="match status" value="1"/>
</dbReference>
<evidence type="ECO:0000256" key="2">
    <source>
        <dbReference type="ARBA" id="ARBA00004418"/>
    </source>
</evidence>
<sequence length="285" mass="30602">MISSANPSSNDLAIDVRGVDSLRQLARKDPNKAALAVAREFEALLTSQMLKSMREATPKYDEMESGTADMFRGMHDQQLTQMWSKQGGVGFAESIVRQIELQRDPSLYQKPSPSFHNSLPAAKAAGISAKDAVLSGDSFASKLASHAEGAAASLGVSPHVLVAHAALESGWGKKPIKDAAGADSHNLFGIKATKDWKGKTSDITTTEFVGGQAQKRVESFRVYDSYADAFNDYASLIKRRYSDAVGQGANAQGYAKALQSGGYATDPQYANKLAQVAEQLRRQLA</sequence>
<dbReference type="PANTHER" id="PTHR33308:SF9">
    <property type="entry name" value="PEPTIDOGLYCAN HYDROLASE FLGJ"/>
    <property type="match status" value="1"/>
</dbReference>
<proteinExistence type="inferred from homology"/>
<evidence type="ECO:0000313" key="15">
    <source>
        <dbReference type="Proteomes" id="UP000295794"/>
    </source>
</evidence>
<accession>A0A377Q6L1</accession>
<dbReference type="PANTHER" id="PTHR33308">
    <property type="entry name" value="PEPTIDOGLYCAN HYDROLASE FLGJ"/>
    <property type="match status" value="1"/>
</dbReference>
<evidence type="ECO:0000256" key="3">
    <source>
        <dbReference type="ARBA" id="ARBA00006880"/>
    </source>
</evidence>
<organism evidence="12 14">
    <name type="scientific">Iodobacter fluviatilis</name>
    <dbReference type="NCBI Taxonomy" id="537"/>
    <lineage>
        <taxon>Bacteria</taxon>
        <taxon>Pseudomonadati</taxon>
        <taxon>Pseudomonadota</taxon>
        <taxon>Betaproteobacteria</taxon>
        <taxon>Neisseriales</taxon>
        <taxon>Chitinibacteraceae</taxon>
        <taxon>Iodobacter</taxon>
    </lineage>
</organism>
<keyword evidence="15" id="KW-1185">Reference proteome</keyword>
<keyword evidence="7 12" id="KW-0378">Hydrolase</keyword>
<evidence type="ECO:0000256" key="4">
    <source>
        <dbReference type="ARBA" id="ARBA00007974"/>
    </source>
</evidence>
<evidence type="ECO:0000256" key="8">
    <source>
        <dbReference type="ARBA" id="ARBA00023295"/>
    </source>
</evidence>
<keyword evidence="13" id="KW-0966">Cell projection</keyword>
<evidence type="ECO:0000313" key="14">
    <source>
        <dbReference type="Proteomes" id="UP000255108"/>
    </source>
</evidence>